<dbReference type="InterPro" id="IPR019096">
    <property type="entry name" value="YopX_protein"/>
</dbReference>
<name>A0A5J4RKX4_9ZZZZ</name>
<dbReference type="InterPro" id="IPR023385">
    <property type="entry name" value="YopX-like_C"/>
</dbReference>
<evidence type="ECO:0000259" key="1">
    <source>
        <dbReference type="Pfam" id="PF09643"/>
    </source>
</evidence>
<dbReference type="Pfam" id="PF09643">
    <property type="entry name" value="YopX"/>
    <property type="match status" value="1"/>
</dbReference>
<comment type="caution">
    <text evidence="2">The sequence shown here is derived from an EMBL/GenBank/DDBJ whole genome shotgun (WGS) entry which is preliminary data.</text>
</comment>
<dbReference type="EMBL" id="SNRY01000964">
    <property type="protein sequence ID" value="KAA6334746.1"/>
    <property type="molecule type" value="Genomic_DNA"/>
</dbReference>
<protein>
    <recommendedName>
        <fullName evidence="1">YopX protein domain-containing protein</fullName>
    </recommendedName>
</protein>
<dbReference type="AlphaFoldDB" id="A0A5J4RKX4"/>
<evidence type="ECO:0000313" key="2">
    <source>
        <dbReference type="EMBL" id="KAA6334746.1"/>
    </source>
</evidence>
<gene>
    <name evidence="2" type="ORF">EZS27_016952</name>
</gene>
<reference evidence="2" key="1">
    <citation type="submission" date="2019-03" db="EMBL/GenBank/DDBJ databases">
        <title>Single cell metagenomics reveals metabolic interactions within the superorganism composed of flagellate Streblomastix strix and complex community of Bacteroidetes bacteria on its surface.</title>
        <authorList>
            <person name="Treitli S.C."/>
            <person name="Kolisko M."/>
            <person name="Husnik F."/>
            <person name="Keeling P."/>
            <person name="Hampl V."/>
        </authorList>
    </citation>
    <scope>NUCLEOTIDE SEQUENCE</scope>
    <source>
        <strain evidence="2">STM</strain>
    </source>
</reference>
<organism evidence="2">
    <name type="scientific">termite gut metagenome</name>
    <dbReference type="NCBI Taxonomy" id="433724"/>
    <lineage>
        <taxon>unclassified sequences</taxon>
        <taxon>metagenomes</taxon>
        <taxon>organismal metagenomes</taxon>
    </lineage>
</organism>
<dbReference type="SUPFAM" id="SSF159006">
    <property type="entry name" value="YopX-like"/>
    <property type="match status" value="1"/>
</dbReference>
<sequence>MNREAEFRGKNKGQWYFGSLVITDDNKNECFRSTPIIKKHQICFYHAGDWSMGQWMLIDVEPDTVGQFTGIKDINKKRIYEGDIFTLGDIKNKYVVEWTDCAFEGRQISKKSSVGIEYLQTRMEVIGNIHDNPVLIK</sequence>
<proteinExistence type="predicted"/>
<dbReference type="Gene3D" id="2.30.30.290">
    <property type="entry name" value="YopX-like domains"/>
    <property type="match status" value="1"/>
</dbReference>
<feature type="domain" description="YopX protein" evidence="1">
    <location>
        <begin position="7"/>
        <end position="137"/>
    </location>
</feature>
<accession>A0A5J4RKX4</accession>